<evidence type="ECO:0000313" key="1">
    <source>
        <dbReference type="EMBL" id="KAJ1366492.1"/>
    </source>
</evidence>
<comment type="caution">
    <text evidence="1">The sequence shown here is derived from an EMBL/GenBank/DDBJ whole genome shotgun (WGS) entry which is preliminary data.</text>
</comment>
<dbReference type="EMBL" id="JAHQIW010005565">
    <property type="protein sequence ID" value="KAJ1366492.1"/>
    <property type="molecule type" value="Genomic_DNA"/>
</dbReference>
<dbReference type="AlphaFoldDB" id="A0AAD5QZ15"/>
<evidence type="ECO:0000313" key="2">
    <source>
        <dbReference type="Proteomes" id="UP001196413"/>
    </source>
</evidence>
<reference evidence="1" key="1">
    <citation type="submission" date="2021-06" db="EMBL/GenBank/DDBJ databases">
        <title>Parelaphostrongylus tenuis whole genome reference sequence.</title>
        <authorList>
            <person name="Garwood T.J."/>
            <person name="Larsen P.A."/>
            <person name="Fountain-Jones N.M."/>
            <person name="Garbe J.R."/>
            <person name="Macchietto M.G."/>
            <person name="Kania S.A."/>
            <person name="Gerhold R.W."/>
            <person name="Richards J.E."/>
            <person name="Wolf T.M."/>
        </authorList>
    </citation>
    <scope>NUCLEOTIDE SEQUENCE</scope>
    <source>
        <strain evidence="1">MNPRO001-30</strain>
        <tissue evidence="1">Meninges</tissue>
    </source>
</reference>
<organism evidence="1 2">
    <name type="scientific">Parelaphostrongylus tenuis</name>
    <name type="common">Meningeal worm</name>
    <dbReference type="NCBI Taxonomy" id="148309"/>
    <lineage>
        <taxon>Eukaryota</taxon>
        <taxon>Metazoa</taxon>
        <taxon>Ecdysozoa</taxon>
        <taxon>Nematoda</taxon>
        <taxon>Chromadorea</taxon>
        <taxon>Rhabditida</taxon>
        <taxon>Rhabditina</taxon>
        <taxon>Rhabditomorpha</taxon>
        <taxon>Strongyloidea</taxon>
        <taxon>Metastrongylidae</taxon>
        <taxon>Parelaphostrongylus</taxon>
    </lineage>
</organism>
<sequence length="197" mass="21815">MDICFNLLNSHSEHIEFTRKKPRENLIPFLNVQFHCFEDGYITMDVTNWFETVCMTVCVTPTIVKRHEAAVYEDEETLNPNDFVASNSRGSIGCGVMPQGQVMGAAMDMQPHCIVVGGTVTALCTMPGARMCDISMNKNIGAIDSKYFSFSGSLTTTNIIMANWSKEMWQSVLNRAVRLLSSGPFASQFFSALATVS</sequence>
<keyword evidence="2" id="KW-1185">Reference proteome</keyword>
<accession>A0AAD5QZ15</accession>
<name>A0AAD5QZ15_PARTN</name>
<gene>
    <name evidence="1" type="ORF">KIN20_027169</name>
</gene>
<dbReference type="Proteomes" id="UP001196413">
    <property type="component" value="Unassembled WGS sequence"/>
</dbReference>
<protein>
    <submittedName>
        <fullName evidence="1">Uncharacterized protein</fullName>
    </submittedName>
</protein>
<proteinExistence type="predicted"/>